<keyword evidence="3" id="KW-1185">Reference proteome</keyword>
<gene>
    <name evidence="2" type="ORF">EAV92_18905</name>
</gene>
<protein>
    <submittedName>
        <fullName evidence="2">DNA-binding protein</fullName>
    </submittedName>
</protein>
<feature type="domain" description="Helix-turn-helix" evidence="1">
    <location>
        <begin position="41"/>
        <end position="90"/>
    </location>
</feature>
<dbReference type="SUPFAM" id="SSF46955">
    <property type="entry name" value="Putative DNA-binding domain"/>
    <property type="match status" value="1"/>
</dbReference>
<dbReference type="NCBIfam" id="TIGR01764">
    <property type="entry name" value="excise"/>
    <property type="match status" value="1"/>
</dbReference>
<dbReference type="Pfam" id="PF12728">
    <property type="entry name" value="HTH_17"/>
    <property type="match status" value="1"/>
</dbReference>
<keyword evidence="2" id="KW-0238">DNA-binding</keyword>
<dbReference type="KEGG" id="coh:EAV92_18905"/>
<evidence type="ECO:0000259" key="1">
    <source>
        <dbReference type="Pfam" id="PF12728"/>
    </source>
</evidence>
<dbReference type="InterPro" id="IPR041657">
    <property type="entry name" value="HTH_17"/>
</dbReference>
<dbReference type="AlphaFoldDB" id="A0A3G3K3X0"/>
<evidence type="ECO:0000313" key="2">
    <source>
        <dbReference type="EMBL" id="AYQ74459.1"/>
    </source>
</evidence>
<proteinExistence type="predicted"/>
<dbReference type="RefSeq" id="WP_123042540.1">
    <property type="nucleotide sequence ID" value="NZ_CP033433.1"/>
</dbReference>
<dbReference type="EMBL" id="CP033433">
    <property type="protein sequence ID" value="AYQ74459.1"/>
    <property type="molecule type" value="Genomic_DNA"/>
</dbReference>
<dbReference type="InterPro" id="IPR010093">
    <property type="entry name" value="SinI_DNA-bd"/>
</dbReference>
<reference evidence="2 3" key="1">
    <citation type="submission" date="2018-10" db="EMBL/GenBank/DDBJ databases">
        <title>Genome Sequence of Cohnella sp.</title>
        <authorList>
            <person name="Srinivasan S."/>
            <person name="Kim M.K."/>
        </authorList>
    </citation>
    <scope>NUCLEOTIDE SEQUENCE [LARGE SCALE GENOMIC DNA]</scope>
    <source>
        <strain evidence="2 3">18JY8-7</strain>
    </source>
</reference>
<dbReference type="InterPro" id="IPR009061">
    <property type="entry name" value="DNA-bd_dom_put_sf"/>
</dbReference>
<evidence type="ECO:0000313" key="3">
    <source>
        <dbReference type="Proteomes" id="UP000269097"/>
    </source>
</evidence>
<name>A0A3G3K3X0_9BACL</name>
<accession>A0A3G3K3X0</accession>
<organism evidence="2 3">
    <name type="scientific">Cohnella candidum</name>
    <dbReference type="NCBI Taxonomy" id="2674991"/>
    <lineage>
        <taxon>Bacteria</taxon>
        <taxon>Bacillati</taxon>
        <taxon>Bacillota</taxon>
        <taxon>Bacilli</taxon>
        <taxon>Bacillales</taxon>
        <taxon>Paenibacillaceae</taxon>
        <taxon>Cohnella</taxon>
    </lineage>
</organism>
<sequence length="139" mass="15645">MDRNDDIDTFVDEVYRRETNNEAGDGDMTLISMRNASDAKWVTTGQAAKLLGVSSVNTIKRWVAEGKLQAIKPGNRVMISYESIKDLLDAGDKELIRKQQLLKALDELDEAFGTELSGDELDSLSMRNYSTDNKLPWEK</sequence>
<dbReference type="Proteomes" id="UP000269097">
    <property type="component" value="Chromosome"/>
</dbReference>
<dbReference type="GO" id="GO:0003677">
    <property type="term" value="F:DNA binding"/>
    <property type="evidence" value="ECO:0007669"/>
    <property type="project" value="UniProtKB-KW"/>
</dbReference>